<dbReference type="EMBL" id="FWXI01000008">
    <property type="protein sequence ID" value="SMC76231.1"/>
    <property type="molecule type" value="Genomic_DNA"/>
</dbReference>
<evidence type="ECO:0000256" key="5">
    <source>
        <dbReference type="ARBA" id="ARBA00023004"/>
    </source>
</evidence>
<dbReference type="SFLD" id="SFLDG01387">
    <property type="entry name" value="BtrN-like_SPASM_domain_contain"/>
    <property type="match status" value="1"/>
</dbReference>
<dbReference type="GO" id="GO:0051536">
    <property type="term" value="F:iron-sulfur cluster binding"/>
    <property type="evidence" value="ECO:0007669"/>
    <property type="project" value="UniProtKB-KW"/>
</dbReference>
<evidence type="ECO:0000313" key="9">
    <source>
        <dbReference type="Proteomes" id="UP000192738"/>
    </source>
</evidence>
<evidence type="ECO:0000256" key="4">
    <source>
        <dbReference type="ARBA" id="ARBA00022723"/>
    </source>
</evidence>
<evidence type="ECO:0000256" key="3">
    <source>
        <dbReference type="ARBA" id="ARBA00022691"/>
    </source>
</evidence>
<dbReference type="PANTHER" id="PTHR11228:SF34">
    <property type="entry name" value="TUNGSTEN-CONTAINING ALDEHYDE FERREDOXIN OXIDOREDUCTASE COFACTOR MODIFYING PROTEIN"/>
    <property type="match status" value="1"/>
</dbReference>
<dbReference type="Pfam" id="PF13186">
    <property type="entry name" value="SPASM"/>
    <property type="match status" value="1"/>
</dbReference>
<keyword evidence="6" id="KW-0411">Iron-sulfur</keyword>
<dbReference type="SUPFAM" id="SSF102114">
    <property type="entry name" value="Radical SAM enzymes"/>
    <property type="match status" value="1"/>
</dbReference>
<evidence type="ECO:0000256" key="1">
    <source>
        <dbReference type="ARBA" id="ARBA00001966"/>
    </source>
</evidence>
<dbReference type="OrthoDB" id="9810775at2"/>
<evidence type="ECO:0000259" key="7">
    <source>
        <dbReference type="PROSITE" id="PS51918"/>
    </source>
</evidence>
<dbReference type="PANTHER" id="PTHR11228">
    <property type="entry name" value="RADICAL SAM DOMAIN PROTEIN"/>
    <property type="match status" value="1"/>
</dbReference>
<dbReference type="PROSITE" id="PS51918">
    <property type="entry name" value="RADICAL_SAM"/>
    <property type="match status" value="1"/>
</dbReference>
<dbReference type="RefSeq" id="WP_084575844.1">
    <property type="nucleotide sequence ID" value="NZ_CP155572.1"/>
</dbReference>
<dbReference type="CDD" id="cd21121">
    <property type="entry name" value="SPASM_Cmo-like"/>
    <property type="match status" value="1"/>
</dbReference>
<dbReference type="InterPro" id="IPR023885">
    <property type="entry name" value="4Fe4S-binding_SPASM_dom"/>
</dbReference>
<dbReference type="Proteomes" id="UP000192738">
    <property type="component" value="Unassembled WGS sequence"/>
</dbReference>
<dbReference type="NCBIfam" id="TIGR04317">
    <property type="entry name" value="W_rSAM_matur"/>
    <property type="match status" value="1"/>
</dbReference>
<gene>
    <name evidence="8" type="ORF">SAMN04488500_108148</name>
</gene>
<keyword evidence="9" id="KW-1185">Reference proteome</keyword>
<keyword evidence="5" id="KW-0408">Iron</keyword>
<accession>A0A1W2BTM1</accession>
<dbReference type="InterPro" id="IPR034391">
    <property type="entry name" value="AdoMet-like_SPASM_containing"/>
</dbReference>
<proteinExistence type="predicted"/>
<keyword evidence="3" id="KW-0949">S-adenosyl-L-methionine</keyword>
<sequence>MKHYQFSTGEENISIPLKPDVKKIYVEVTTKCNYSCITCIRHSWTDQMGDMSIQVFNKLYDDMKGLPSLQFVHFGGFGEPLTHPNILEMIKKCKGLGLSVEMITNGSMLTPQVASHLIEVGLDWIFVSLDGPDDQSFETIRPGASYDEVIRNIEYLQKLKKEKKSNKPELGVEFVATKQNIRKLPAMPALTDRIGAHKLIVTNVLPYHESMKDEILYDNGLDLNSFGRESTFLSVKAAPNMQLRTARHCRFVENKALTVTWQGEVSPCYAFMHSYSCYIMGRKKEMLAHSFGNVKDRSIEEIWTTPQYARFRWMVRTADYPSCTDCRLLDGCSTVLTNEADCWGNNPTCSDCLWARDLIICP</sequence>
<dbReference type="InterPro" id="IPR058240">
    <property type="entry name" value="rSAM_sf"/>
</dbReference>
<dbReference type="SFLD" id="SFLDF00570">
    <property type="entry name" value="tungsten_cofactor_oxidoreducas"/>
    <property type="match status" value="1"/>
</dbReference>
<organism evidence="8 9">
    <name type="scientific">Sporomusa malonica</name>
    <dbReference type="NCBI Taxonomy" id="112901"/>
    <lineage>
        <taxon>Bacteria</taxon>
        <taxon>Bacillati</taxon>
        <taxon>Bacillota</taxon>
        <taxon>Negativicutes</taxon>
        <taxon>Selenomonadales</taxon>
        <taxon>Sporomusaceae</taxon>
        <taxon>Sporomusa</taxon>
    </lineage>
</organism>
<evidence type="ECO:0000313" key="8">
    <source>
        <dbReference type="EMBL" id="SMC76231.1"/>
    </source>
</evidence>
<name>A0A1W2BTM1_9FIRM</name>
<dbReference type="InterPro" id="IPR007197">
    <property type="entry name" value="rSAM"/>
</dbReference>
<keyword evidence="2" id="KW-0004">4Fe-4S</keyword>
<dbReference type="Gene3D" id="3.20.20.70">
    <property type="entry name" value="Aldolase class I"/>
    <property type="match status" value="1"/>
</dbReference>
<protein>
    <submittedName>
        <fullName evidence="8">Tungsten cofactor oxidoreducase radical SAM maturase</fullName>
    </submittedName>
</protein>
<dbReference type="STRING" id="112901.SAMN04488500_108148"/>
<comment type="cofactor">
    <cofactor evidence="1">
        <name>[4Fe-4S] cluster</name>
        <dbReference type="ChEBI" id="CHEBI:49883"/>
    </cofactor>
</comment>
<dbReference type="InterPro" id="IPR050377">
    <property type="entry name" value="Radical_SAM_PqqE_MftC-like"/>
</dbReference>
<evidence type="ECO:0000256" key="2">
    <source>
        <dbReference type="ARBA" id="ARBA00022485"/>
    </source>
</evidence>
<dbReference type="InterPro" id="IPR006638">
    <property type="entry name" value="Elp3/MiaA/NifB-like_rSAM"/>
</dbReference>
<keyword evidence="4" id="KW-0479">Metal-binding</keyword>
<dbReference type="InterPro" id="IPR013785">
    <property type="entry name" value="Aldolase_TIM"/>
</dbReference>
<dbReference type="Pfam" id="PF04055">
    <property type="entry name" value="Radical_SAM"/>
    <property type="match status" value="1"/>
</dbReference>
<dbReference type="InterPro" id="IPR027604">
    <property type="entry name" value="W_rSAM_matur"/>
</dbReference>
<feature type="domain" description="Radical SAM core" evidence="7">
    <location>
        <begin position="18"/>
        <end position="240"/>
    </location>
</feature>
<dbReference type="SMART" id="SM00729">
    <property type="entry name" value="Elp3"/>
    <property type="match status" value="1"/>
</dbReference>
<dbReference type="GO" id="GO:0003824">
    <property type="term" value="F:catalytic activity"/>
    <property type="evidence" value="ECO:0007669"/>
    <property type="project" value="InterPro"/>
</dbReference>
<dbReference type="SFLD" id="SFLDS00029">
    <property type="entry name" value="Radical_SAM"/>
    <property type="match status" value="1"/>
</dbReference>
<dbReference type="AlphaFoldDB" id="A0A1W2BTM1"/>
<evidence type="ECO:0000256" key="6">
    <source>
        <dbReference type="ARBA" id="ARBA00023014"/>
    </source>
</evidence>
<dbReference type="GO" id="GO:0046872">
    <property type="term" value="F:metal ion binding"/>
    <property type="evidence" value="ECO:0007669"/>
    <property type="project" value="UniProtKB-KW"/>
</dbReference>
<reference evidence="8 9" key="1">
    <citation type="submission" date="2017-04" db="EMBL/GenBank/DDBJ databases">
        <authorList>
            <person name="Afonso C.L."/>
            <person name="Miller P.J."/>
            <person name="Scott M.A."/>
            <person name="Spackman E."/>
            <person name="Goraichik I."/>
            <person name="Dimitrov K.M."/>
            <person name="Suarez D.L."/>
            <person name="Swayne D.E."/>
        </authorList>
    </citation>
    <scope>NUCLEOTIDE SEQUENCE [LARGE SCALE GENOMIC DNA]</scope>
    <source>
        <strain evidence="8 9">DSM 5090</strain>
    </source>
</reference>
<dbReference type="SFLD" id="SFLDG01067">
    <property type="entry name" value="SPASM/twitch_domain_containing"/>
    <property type="match status" value="1"/>
</dbReference>
<dbReference type="CDD" id="cd01335">
    <property type="entry name" value="Radical_SAM"/>
    <property type="match status" value="1"/>
</dbReference>